<dbReference type="AlphaFoldDB" id="A0A239WME3"/>
<accession>A0A239WME3</accession>
<proteinExistence type="predicted"/>
<reference evidence="2 3" key="1">
    <citation type="submission" date="2017-06" db="EMBL/GenBank/DDBJ databases">
        <authorList>
            <consortium name="Pathogen Informatics"/>
        </authorList>
    </citation>
    <scope>NUCLEOTIDE SEQUENCE [LARGE SCALE GENOMIC DNA]</scope>
    <source>
        <strain evidence="2 3">NCTC13490</strain>
    </source>
</reference>
<dbReference type="EMBL" id="LT906465">
    <property type="protein sequence ID" value="SNV35073.1"/>
    <property type="molecule type" value="Genomic_DNA"/>
</dbReference>
<name>A0A239WME3_9FLAO</name>
<organism evidence="2 3">
    <name type="scientific">Chryseobacterium taklimakanense</name>
    <dbReference type="NCBI Taxonomy" id="536441"/>
    <lineage>
        <taxon>Bacteria</taxon>
        <taxon>Pseudomonadati</taxon>
        <taxon>Bacteroidota</taxon>
        <taxon>Flavobacteriia</taxon>
        <taxon>Flavobacteriales</taxon>
        <taxon>Weeksellaceae</taxon>
        <taxon>Chryseobacterium group</taxon>
        <taxon>Chryseobacterium</taxon>
    </lineage>
</organism>
<gene>
    <name evidence="2" type="ORF">SAMEA4412677_00389</name>
</gene>
<evidence type="ECO:0000313" key="3">
    <source>
        <dbReference type="Proteomes" id="UP000215196"/>
    </source>
</evidence>
<evidence type="ECO:0000256" key="1">
    <source>
        <dbReference type="SAM" id="SignalP"/>
    </source>
</evidence>
<keyword evidence="1" id="KW-0732">Signal</keyword>
<dbReference type="KEGG" id="ctak:4412677_00389"/>
<sequence length="142" mass="16346">MKLKMLLVLLMLVSIAKLSAQEVKTYLYKGSIDKFPVTLYLHKEVSGCGPVFYKGMYKYDKLSKWLYLEISDDEQSRLVMVEGGITGILSLKKSGDTLQGFWISPDGSRKLTVQLKETPTTNKMMESYDRKYEDLNYEMNDC</sequence>
<evidence type="ECO:0000313" key="2">
    <source>
        <dbReference type="EMBL" id="SNV35073.1"/>
    </source>
</evidence>
<feature type="chain" id="PRO_5013258202" evidence="1">
    <location>
        <begin position="21"/>
        <end position="142"/>
    </location>
</feature>
<protein>
    <submittedName>
        <fullName evidence="2">Uncharacterized protein</fullName>
    </submittedName>
</protein>
<keyword evidence="3" id="KW-1185">Reference proteome</keyword>
<feature type="signal peptide" evidence="1">
    <location>
        <begin position="1"/>
        <end position="20"/>
    </location>
</feature>
<dbReference type="Proteomes" id="UP000215196">
    <property type="component" value="Chromosome 1"/>
</dbReference>